<dbReference type="SUPFAM" id="SSF52833">
    <property type="entry name" value="Thioredoxin-like"/>
    <property type="match status" value="1"/>
</dbReference>
<feature type="domain" description="Thioredoxin" evidence="2">
    <location>
        <begin position="51"/>
        <end position="191"/>
    </location>
</feature>
<dbReference type="InterPro" id="IPR036249">
    <property type="entry name" value="Thioredoxin-like_sf"/>
</dbReference>
<dbReference type="GO" id="GO:0016209">
    <property type="term" value="F:antioxidant activity"/>
    <property type="evidence" value="ECO:0007669"/>
    <property type="project" value="InterPro"/>
</dbReference>
<evidence type="ECO:0000313" key="3">
    <source>
        <dbReference type="EMBL" id="KKK37277.1"/>
    </source>
</evidence>
<dbReference type="PANTHER" id="PTHR42852:SF17">
    <property type="entry name" value="THIOREDOXIN-LIKE PROTEIN HI_1115"/>
    <property type="match status" value="1"/>
</dbReference>
<dbReference type="PROSITE" id="PS51352">
    <property type="entry name" value="THIOREDOXIN_2"/>
    <property type="match status" value="1"/>
</dbReference>
<keyword evidence="1" id="KW-1015">Disulfide bond</keyword>
<dbReference type="PATRIC" id="fig|1408103.3.peg.3396"/>
<dbReference type="PANTHER" id="PTHR42852">
    <property type="entry name" value="THIOL:DISULFIDE INTERCHANGE PROTEIN DSBE"/>
    <property type="match status" value="1"/>
</dbReference>
<dbReference type="Pfam" id="PF00578">
    <property type="entry name" value="AhpC-TSA"/>
    <property type="match status" value="1"/>
</dbReference>
<dbReference type="PROSITE" id="PS00194">
    <property type="entry name" value="THIOREDOXIN_1"/>
    <property type="match status" value="1"/>
</dbReference>
<evidence type="ECO:0000313" key="4">
    <source>
        <dbReference type="Proteomes" id="UP000034166"/>
    </source>
</evidence>
<dbReference type="Gene3D" id="3.40.30.10">
    <property type="entry name" value="Glutaredoxin"/>
    <property type="match status" value="1"/>
</dbReference>
<organism evidence="3 4">
    <name type="scientific">Mesobacillus campisalis</name>
    <dbReference type="NCBI Taxonomy" id="1408103"/>
    <lineage>
        <taxon>Bacteria</taxon>
        <taxon>Bacillati</taxon>
        <taxon>Bacillota</taxon>
        <taxon>Bacilli</taxon>
        <taxon>Bacillales</taxon>
        <taxon>Bacillaceae</taxon>
        <taxon>Mesobacillus</taxon>
    </lineage>
</organism>
<dbReference type="InterPro" id="IPR000866">
    <property type="entry name" value="AhpC/TSA"/>
</dbReference>
<sequence>MVKKFLLLAAVILAILFILDITVLKEKGVINQAALGKYEKIENPDKLPEGIEQGSRAPDFTLTDLRGETLKLSDYRGKKVLLNFWATWCPPCKAEMPYMQKFYEKYKSEGFEVLAVNMTVTEKSREDVVRFVEEHDLTFRIPMDDKNQVFSHYEIMAYPTSFFIDSDGVIRSVAIGGMTEEFIERELKKLP</sequence>
<accession>A0A0M2SWC9</accession>
<protein>
    <submittedName>
        <fullName evidence="3">Thiol:disulfide interchange protein</fullName>
    </submittedName>
</protein>
<reference evidence="3 4" key="1">
    <citation type="submission" date="2015-04" db="EMBL/GenBank/DDBJ databases">
        <title>Taxonomic description and genome sequence of Bacillus campisalis sp. nov., a novel member of the genus Bacillus isolated from solar saltern.</title>
        <authorList>
            <person name="Mathan Kumar R."/>
            <person name="Kaur G."/>
            <person name="Kumar A."/>
            <person name="Singh N.K."/>
            <person name="Kaur N."/>
            <person name="Kumar N."/>
            <person name="Mayilraj S."/>
        </authorList>
    </citation>
    <scope>NUCLEOTIDE SEQUENCE [LARGE SCALE GENOMIC DNA]</scope>
    <source>
        <strain evidence="3 4">SA2-6</strain>
    </source>
</reference>
<dbReference type="Proteomes" id="UP000034166">
    <property type="component" value="Unassembled WGS sequence"/>
</dbReference>
<proteinExistence type="predicted"/>
<dbReference type="EMBL" id="LAYY01000016">
    <property type="protein sequence ID" value="KKK37277.1"/>
    <property type="molecule type" value="Genomic_DNA"/>
</dbReference>
<evidence type="ECO:0000259" key="2">
    <source>
        <dbReference type="PROSITE" id="PS51352"/>
    </source>
</evidence>
<keyword evidence="4" id="KW-1185">Reference proteome</keyword>
<name>A0A0M2SWC9_9BACI</name>
<comment type="caution">
    <text evidence="3">The sequence shown here is derived from an EMBL/GenBank/DDBJ whole genome shotgun (WGS) entry which is preliminary data.</text>
</comment>
<dbReference type="AlphaFoldDB" id="A0A0M2SWC9"/>
<dbReference type="CDD" id="cd02966">
    <property type="entry name" value="TlpA_like_family"/>
    <property type="match status" value="1"/>
</dbReference>
<gene>
    <name evidence="3" type="ORF">WQ57_15105</name>
</gene>
<dbReference type="InterPro" id="IPR013766">
    <property type="entry name" value="Thioredoxin_domain"/>
</dbReference>
<dbReference type="InterPro" id="IPR050553">
    <property type="entry name" value="Thioredoxin_ResA/DsbE_sf"/>
</dbReference>
<evidence type="ECO:0000256" key="1">
    <source>
        <dbReference type="ARBA" id="ARBA00023157"/>
    </source>
</evidence>
<dbReference type="InterPro" id="IPR017937">
    <property type="entry name" value="Thioredoxin_CS"/>
</dbReference>
<dbReference type="GO" id="GO:0016491">
    <property type="term" value="F:oxidoreductase activity"/>
    <property type="evidence" value="ECO:0007669"/>
    <property type="project" value="InterPro"/>
</dbReference>